<dbReference type="PANTHER" id="PTHR21461:SF69">
    <property type="entry name" value="GLYCOSYLTRANSFERASE FAMILY 92 PROTEIN"/>
    <property type="match status" value="1"/>
</dbReference>
<evidence type="ECO:0000313" key="6">
    <source>
        <dbReference type="EMBL" id="CAJ1937988.1"/>
    </source>
</evidence>
<evidence type="ECO:0000313" key="7">
    <source>
        <dbReference type="Proteomes" id="UP001295423"/>
    </source>
</evidence>
<organism evidence="6 7">
    <name type="scientific">Cylindrotheca closterium</name>
    <dbReference type="NCBI Taxonomy" id="2856"/>
    <lineage>
        <taxon>Eukaryota</taxon>
        <taxon>Sar</taxon>
        <taxon>Stramenopiles</taxon>
        <taxon>Ochrophyta</taxon>
        <taxon>Bacillariophyta</taxon>
        <taxon>Bacillariophyceae</taxon>
        <taxon>Bacillariophycidae</taxon>
        <taxon>Bacillariales</taxon>
        <taxon>Bacillariaceae</taxon>
        <taxon>Cylindrotheca</taxon>
    </lineage>
</organism>
<keyword evidence="5" id="KW-0472">Membrane</keyword>
<comment type="caution">
    <text evidence="6">The sequence shown here is derived from an EMBL/GenBank/DDBJ whole genome shotgun (WGS) entry which is preliminary data.</text>
</comment>
<feature type="region of interest" description="Disordered" evidence="4">
    <location>
        <begin position="519"/>
        <end position="549"/>
    </location>
</feature>
<dbReference type="GO" id="GO:0016020">
    <property type="term" value="C:membrane"/>
    <property type="evidence" value="ECO:0007669"/>
    <property type="project" value="UniProtKB-SubCell"/>
</dbReference>
<evidence type="ECO:0000256" key="4">
    <source>
        <dbReference type="SAM" id="MobiDB-lite"/>
    </source>
</evidence>
<keyword evidence="3 5" id="KW-1133">Transmembrane helix</keyword>
<keyword evidence="7" id="KW-1185">Reference proteome</keyword>
<feature type="compositionally biased region" description="Polar residues" evidence="4">
    <location>
        <begin position="1"/>
        <end position="11"/>
    </location>
</feature>
<gene>
    <name evidence="6" type="ORF">CYCCA115_LOCUS5918</name>
</gene>
<dbReference type="Proteomes" id="UP001295423">
    <property type="component" value="Unassembled WGS sequence"/>
</dbReference>
<keyword evidence="2 5" id="KW-0812">Transmembrane</keyword>
<dbReference type="GO" id="GO:0016757">
    <property type="term" value="F:glycosyltransferase activity"/>
    <property type="evidence" value="ECO:0007669"/>
    <property type="project" value="TreeGrafter"/>
</dbReference>
<dbReference type="PANTHER" id="PTHR21461">
    <property type="entry name" value="GLYCOSYLTRANSFERASE FAMILY 92 PROTEIN"/>
    <property type="match status" value="1"/>
</dbReference>
<evidence type="ECO:0000256" key="5">
    <source>
        <dbReference type="SAM" id="Phobius"/>
    </source>
</evidence>
<protein>
    <recommendedName>
        <fullName evidence="8">Glycosyltransferase family 92 protein</fullName>
    </recommendedName>
</protein>
<name>A0AAD2CNN6_9STRA</name>
<proteinExistence type="predicted"/>
<dbReference type="EMBL" id="CAKOGP040000668">
    <property type="protein sequence ID" value="CAJ1937988.1"/>
    <property type="molecule type" value="Genomic_DNA"/>
</dbReference>
<evidence type="ECO:0000256" key="2">
    <source>
        <dbReference type="ARBA" id="ARBA00022692"/>
    </source>
</evidence>
<evidence type="ECO:0008006" key="8">
    <source>
        <dbReference type="Google" id="ProtNLM"/>
    </source>
</evidence>
<reference evidence="6" key="1">
    <citation type="submission" date="2023-08" db="EMBL/GenBank/DDBJ databases">
        <authorList>
            <person name="Audoor S."/>
            <person name="Bilcke G."/>
        </authorList>
    </citation>
    <scope>NUCLEOTIDE SEQUENCE</scope>
</reference>
<dbReference type="AlphaFoldDB" id="A0AAD2CNN6"/>
<evidence type="ECO:0000256" key="3">
    <source>
        <dbReference type="ARBA" id="ARBA00022989"/>
    </source>
</evidence>
<feature type="region of interest" description="Disordered" evidence="4">
    <location>
        <begin position="1"/>
        <end position="23"/>
    </location>
</feature>
<accession>A0AAD2CNN6</accession>
<evidence type="ECO:0000256" key="1">
    <source>
        <dbReference type="ARBA" id="ARBA00004167"/>
    </source>
</evidence>
<dbReference type="GO" id="GO:0005737">
    <property type="term" value="C:cytoplasm"/>
    <property type="evidence" value="ECO:0007669"/>
    <property type="project" value="TreeGrafter"/>
</dbReference>
<sequence>MVVRMRQNTPTKAADPSIGNESDILEASTSMTPTHSMESSSSRKKSSNRWRFQAAIWWFLLVSGILGNLMLWRRSLGFDATSSLVVSLARLLGSDSWASSSSMGATISLADPNHFAEFTSGKSGSPGVESDLPATDNQNDVIGDDISIKKSFSFCLILKDDNDILNEWIAYHYYTLHMRNLIVTIDPSSMTTPEPLLKVWKEEFGLDYEIWNDSNFTEPWFYIDKDYDKIPQQVKWEDKDAAKWQEEGADVTYAQRMKDIRDITVHRYRQKRFLHRCEQYLQEEGYSWMTHIDTDEYIVVSPALRKRKRSKLKKVVLNESDTMYHFLQQAKTNELVNYPCISLPRVLYGSVEDPDSPPTSYEAKQMESLRWKYRTRYDNDALNKQPKVIMDVSGFPPIEEYVHYQKTFSIHRPDFGLCRAQGQMNIKDWQRYPLTINHYLGSLERYMARNDTRRTQTQYNQKANVQDGKDGYWIDPWWSGFLKQFGKDKVAKVMGRYMDPSEYGAEVKADIIQKEQQAYTPPNFDNPEEDSSQPEGTLTDKQSDGVRLKPPKLGISLPLEQDSFSVCMLMKDDNDILNEWIAYHYHTLKLRYIVVATDPSSNTNPSVILDRWRDRIEIEEWTDASYMPDYFVQGDYGSVPNMLGLGNSSTARNTMNLTEALEFHGVSDPKEREEQTQVNNHRFRQMNFFESCIKDLMQKNKTWMAHIDTDEYISLSHLVKPQSQWRTLSVPLLETPGSLLDFLKKAVTNHTSGMSYPCISMPRLLYGSKQKDFPTATAIHDTFDSSKFETLKWKYHSDYDNAFEVNGRPKVILDLSGIPPRSKFLEHTVWSIHRPGLRMCRPDREVRFDDKPRFPLIVQHYLGSWERYNHRSDARRSREKYDAKNDETTIEDNDWIDGWVEHFANAEGIENAKRLLAEYVI</sequence>
<comment type="subcellular location">
    <subcellularLocation>
        <location evidence="1">Membrane</location>
        <topology evidence="1">Single-pass membrane protein</topology>
    </subcellularLocation>
</comment>
<feature type="transmembrane region" description="Helical" evidence="5">
    <location>
        <begin position="52"/>
        <end position="72"/>
    </location>
</feature>